<dbReference type="PANTHER" id="PTHR43047">
    <property type="entry name" value="TWO-COMPONENT HISTIDINE PROTEIN KINASE"/>
    <property type="match status" value="1"/>
</dbReference>
<dbReference type="EMBL" id="JBHUMM010000042">
    <property type="protein sequence ID" value="MFD2672579.1"/>
    <property type="molecule type" value="Genomic_DNA"/>
</dbReference>
<dbReference type="PROSITE" id="PS50110">
    <property type="entry name" value="RESPONSE_REGULATORY"/>
    <property type="match status" value="1"/>
</dbReference>
<keyword evidence="7 15" id="KW-0812">Transmembrane</keyword>
<keyword evidence="12" id="KW-0902">Two-component regulatory system</keyword>
<dbReference type="InterPro" id="IPR036890">
    <property type="entry name" value="HATPase_C_sf"/>
</dbReference>
<dbReference type="InterPro" id="IPR004358">
    <property type="entry name" value="Sig_transdc_His_kin-like_C"/>
</dbReference>
<dbReference type="InterPro" id="IPR000014">
    <property type="entry name" value="PAS"/>
</dbReference>
<dbReference type="CDD" id="cd16922">
    <property type="entry name" value="HATPase_EvgS-ArcB-TorS-like"/>
    <property type="match status" value="1"/>
</dbReference>
<evidence type="ECO:0000256" key="4">
    <source>
        <dbReference type="ARBA" id="ARBA00022475"/>
    </source>
</evidence>
<dbReference type="Pfam" id="PF08448">
    <property type="entry name" value="PAS_4"/>
    <property type="match status" value="1"/>
</dbReference>
<evidence type="ECO:0000259" key="16">
    <source>
        <dbReference type="PROSITE" id="PS50109"/>
    </source>
</evidence>
<dbReference type="CDD" id="cd00082">
    <property type="entry name" value="HisKA"/>
    <property type="match status" value="1"/>
</dbReference>
<dbReference type="CDD" id="cd12912">
    <property type="entry name" value="PDC2_MCP_like"/>
    <property type="match status" value="1"/>
</dbReference>
<dbReference type="InterPro" id="IPR003661">
    <property type="entry name" value="HisK_dim/P_dom"/>
</dbReference>
<dbReference type="EC" id="2.7.13.3" evidence="3"/>
<proteinExistence type="predicted"/>
<dbReference type="InterPro" id="IPR035965">
    <property type="entry name" value="PAS-like_dom_sf"/>
</dbReference>
<dbReference type="Gene3D" id="3.30.565.10">
    <property type="entry name" value="Histidine kinase-like ATPase, C-terminal domain"/>
    <property type="match status" value="1"/>
</dbReference>
<dbReference type="Gene3D" id="3.30.450.20">
    <property type="entry name" value="PAS domain"/>
    <property type="match status" value="3"/>
</dbReference>
<dbReference type="PRINTS" id="PR00344">
    <property type="entry name" value="BCTRLSENSOR"/>
</dbReference>
<keyword evidence="6" id="KW-0808">Transferase</keyword>
<gene>
    <name evidence="20" type="ORF">ACFSUC_13505</name>
</gene>
<keyword evidence="5 14" id="KW-0597">Phosphoprotein</keyword>
<dbReference type="InterPro" id="IPR001789">
    <property type="entry name" value="Sig_transdc_resp-reg_receiver"/>
</dbReference>
<keyword evidence="11 15" id="KW-1133">Transmembrane helix</keyword>
<dbReference type="Gene3D" id="1.10.287.130">
    <property type="match status" value="1"/>
</dbReference>
<feature type="domain" description="PAC" evidence="18">
    <location>
        <begin position="533"/>
        <end position="585"/>
    </location>
</feature>
<feature type="domain" description="Response regulatory" evidence="17">
    <location>
        <begin position="843"/>
        <end position="960"/>
    </location>
</feature>
<dbReference type="CDD" id="cd00130">
    <property type="entry name" value="PAS"/>
    <property type="match status" value="1"/>
</dbReference>
<dbReference type="PROSITE" id="PS50109">
    <property type="entry name" value="HIS_KIN"/>
    <property type="match status" value="1"/>
</dbReference>
<protein>
    <recommendedName>
        <fullName evidence="3">histidine kinase</fullName>
        <ecNumber evidence="3">2.7.13.3</ecNumber>
    </recommendedName>
</protein>
<dbReference type="SMART" id="SM00448">
    <property type="entry name" value="REC"/>
    <property type="match status" value="1"/>
</dbReference>
<dbReference type="SUPFAM" id="SSF55874">
    <property type="entry name" value="ATPase domain of HSP90 chaperone/DNA topoisomerase II/histidine kinase"/>
    <property type="match status" value="1"/>
</dbReference>
<accession>A0ABW5RD83</accession>
<reference evidence="21" key="1">
    <citation type="journal article" date="2019" name="Int. J. Syst. Evol. Microbiol.">
        <title>The Global Catalogue of Microorganisms (GCM) 10K type strain sequencing project: providing services to taxonomists for standard genome sequencing and annotation.</title>
        <authorList>
            <consortium name="The Broad Institute Genomics Platform"/>
            <consortium name="The Broad Institute Genome Sequencing Center for Infectious Disease"/>
            <person name="Wu L."/>
            <person name="Ma J."/>
        </authorList>
    </citation>
    <scope>NUCLEOTIDE SEQUENCE [LARGE SCALE GENOMIC DNA]</scope>
    <source>
        <strain evidence="21">KCTC 33676</strain>
    </source>
</reference>
<evidence type="ECO:0000256" key="3">
    <source>
        <dbReference type="ARBA" id="ARBA00012438"/>
    </source>
</evidence>
<dbReference type="PANTHER" id="PTHR43047:SF72">
    <property type="entry name" value="OSMOSENSING HISTIDINE PROTEIN KINASE SLN1"/>
    <property type="match status" value="1"/>
</dbReference>
<evidence type="ECO:0000256" key="1">
    <source>
        <dbReference type="ARBA" id="ARBA00000085"/>
    </source>
</evidence>
<dbReference type="Pfam" id="PF00512">
    <property type="entry name" value="HisKA"/>
    <property type="match status" value="1"/>
</dbReference>
<dbReference type="NCBIfam" id="TIGR00229">
    <property type="entry name" value="sensory_box"/>
    <property type="match status" value="1"/>
</dbReference>
<evidence type="ECO:0000313" key="21">
    <source>
        <dbReference type="Proteomes" id="UP001597497"/>
    </source>
</evidence>
<dbReference type="Gene3D" id="3.40.50.2300">
    <property type="match status" value="1"/>
</dbReference>
<evidence type="ECO:0000256" key="12">
    <source>
        <dbReference type="ARBA" id="ARBA00023012"/>
    </source>
</evidence>
<evidence type="ECO:0000256" key="8">
    <source>
        <dbReference type="ARBA" id="ARBA00022741"/>
    </source>
</evidence>
<keyword evidence="21" id="KW-1185">Reference proteome</keyword>
<keyword evidence="8" id="KW-0547">Nucleotide-binding</keyword>
<dbReference type="InterPro" id="IPR033479">
    <property type="entry name" value="dCache_1"/>
</dbReference>
<evidence type="ECO:0000256" key="11">
    <source>
        <dbReference type="ARBA" id="ARBA00022989"/>
    </source>
</evidence>
<keyword evidence="9" id="KW-0418">Kinase</keyword>
<dbReference type="Pfam" id="PF02743">
    <property type="entry name" value="dCache_1"/>
    <property type="match status" value="1"/>
</dbReference>
<sequence length="962" mass="109078">MHSPRQSTSPKAVPLVKWIWNSYLKTALIPFICVELVFLGVYFITNDWIKGENVEMIQSSANEELIRIAEREAISIRHEAGGIEHAVQMLASQAKHQLVQASALPLEEASRLIYHPEGMYYTYKDRTGGGGAALYYTGHVPVGEQEREKAAKLFQIQDVLRDVKESQPLAASAYINTYDSLNVIYPYFDVIEQYMPHIDVTALNFYYEADEAHNPQRKSVWTEPYYDLAGNGWITSVIAPIDSEERMEGVAGIDITIDTFVDKVLNLSIPWNGYGMLISEEGTMLAFPDAAKSEWKLSRNIYEQNRQSVFVDTLRTQEHGWGSYEIGGKSQLISWSTVPQLNWKLIVVAPEELIYANAAQVEQTMTRVGGWMIAGLLVFYSIFILYLYIQAKRMSRFIANPISHMRQMVGRIGEGEYRQERPQLRIQEMQETADKLGEMGHELGDTKDKWLQASLRAEERESHLQALLSSLDDVIFEIDKHYRYVRIWTKDEGYLVKSKHELIGNTLSSALPGDLATRYMDIVNETLTTNRTQTLEYALQTMKEEWRWFSARVSPILKQTNEENTVLILVRDITERKQMEQRLIEAKNAAELASQAKSEFLSRVSHELRTPLNAILGFAQVMQFDPEEPLSEVQMDNVDEIMRAGKHLLELINEVLDITRIESGKMSLSMETVAVDELLNECMDLLEPMAQDYGIALKKEQTAACHLVIHADYTRLKQVLINLMSNAVKYNRNAGSVLVGCELVHQEVRISVTDTGPGIPEDQMQLIFEPFTRIEDQTVGIEGSGIGLTLARQLTELMGGRIEVESKVGEGSRFSVYLPHNLKPIESDPDVEAAISNSETKYQVLYIDDNPANLLLMDKVAVHLPEVEWKNVKSGREGIQLAGQQCPDLILLDIHMPEMDGFETLEVLRSLQRCCDIPVIAVSASISSLDHKKAMELGFDDYIPKPIELSSFVHKIKTYLHA</sequence>
<dbReference type="SUPFAM" id="SSF52172">
    <property type="entry name" value="CheY-like"/>
    <property type="match status" value="1"/>
</dbReference>
<dbReference type="Pfam" id="PF02518">
    <property type="entry name" value="HATPase_c"/>
    <property type="match status" value="1"/>
</dbReference>
<keyword evidence="10 20" id="KW-0067">ATP-binding</keyword>
<dbReference type="InterPro" id="IPR005467">
    <property type="entry name" value="His_kinase_dom"/>
</dbReference>
<dbReference type="InterPro" id="IPR000700">
    <property type="entry name" value="PAS-assoc_C"/>
</dbReference>
<dbReference type="SUPFAM" id="SSF47384">
    <property type="entry name" value="Homodimeric domain of signal transducing histidine kinase"/>
    <property type="match status" value="1"/>
</dbReference>
<dbReference type="InterPro" id="IPR013656">
    <property type="entry name" value="PAS_4"/>
</dbReference>
<evidence type="ECO:0000256" key="9">
    <source>
        <dbReference type="ARBA" id="ARBA00022777"/>
    </source>
</evidence>
<keyword evidence="13 15" id="KW-0472">Membrane</keyword>
<dbReference type="PROSITE" id="PS50885">
    <property type="entry name" value="HAMP"/>
    <property type="match status" value="1"/>
</dbReference>
<feature type="domain" description="HAMP" evidence="19">
    <location>
        <begin position="396"/>
        <end position="448"/>
    </location>
</feature>
<evidence type="ECO:0000256" key="7">
    <source>
        <dbReference type="ARBA" id="ARBA00022692"/>
    </source>
</evidence>
<dbReference type="Proteomes" id="UP001597497">
    <property type="component" value="Unassembled WGS sequence"/>
</dbReference>
<evidence type="ECO:0000256" key="5">
    <source>
        <dbReference type="ARBA" id="ARBA00022553"/>
    </source>
</evidence>
<dbReference type="CDD" id="cd17546">
    <property type="entry name" value="REC_hyHK_CKI1_RcsC-like"/>
    <property type="match status" value="1"/>
</dbReference>
<name>A0ABW5RD83_9BACL</name>
<dbReference type="Gene3D" id="6.10.340.10">
    <property type="match status" value="1"/>
</dbReference>
<dbReference type="SMART" id="SM00387">
    <property type="entry name" value="HATPase_c"/>
    <property type="match status" value="1"/>
</dbReference>
<feature type="transmembrane region" description="Helical" evidence="15">
    <location>
        <begin position="27"/>
        <end position="45"/>
    </location>
</feature>
<evidence type="ECO:0000313" key="20">
    <source>
        <dbReference type="EMBL" id="MFD2672579.1"/>
    </source>
</evidence>
<dbReference type="InterPro" id="IPR003594">
    <property type="entry name" value="HATPase_dom"/>
</dbReference>
<evidence type="ECO:0000256" key="6">
    <source>
        <dbReference type="ARBA" id="ARBA00022679"/>
    </source>
</evidence>
<dbReference type="PROSITE" id="PS50113">
    <property type="entry name" value="PAC"/>
    <property type="match status" value="1"/>
</dbReference>
<evidence type="ECO:0000256" key="14">
    <source>
        <dbReference type="PROSITE-ProRule" id="PRU00169"/>
    </source>
</evidence>
<dbReference type="GO" id="GO:0005524">
    <property type="term" value="F:ATP binding"/>
    <property type="evidence" value="ECO:0007669"/>
    <property type="project" value="UniProtKB-KW"/>
</dbReference>
<evidence type="ECO:0000256" key="10">
    <source>
        <dbReference type="ARBA" id="ARBA00022840"/>
    </source>
</evidence>
<dbReference type="InterPro" id="IPR036097">
    <property type="entry name" value="HisK_dim/P_sf"/>
</dbReference>
<evidence type="ECO:0000256" key="2">
    <source>
        <dbReference type="ARBA" id="ARBA00004651"/>
    </source>
</evidence>
<dbReference type="SUPFAM" id="SSF55785">
    <property type="entry name" value="PYP-like sensor domain (PAS domain)"/>
    <property type="match status" value="1"/>
</dbReference>
<keyword evidence="4" id="KW-1003">Cell membrane</keyword>
<feature type="modified residue" description="4-aspartylphosphate" evidence="14">
    <location>
        <position position="893"/>
    </location>
</feature>
<feature type="transmembrane region" description="Helical" evidence="15">
    <location>
        <begin position="368"/>
        <end position="389"/>
    </location>
</feature>
<dbReference type="Pfam" id="PF00072">
    <property type="entry name" value="Response_reg"/>
    <property type="match status" value="1"/>
</dbReference>
<dbReference type="SMART" id="SM00388">
    <property type="entry name" value="HisKA"/>
    <property type="match status" value="1"/>
</dbReference>
<organism evidence="20 21">
    <name type="scientific">Marinicrinis sediminis</name>
    <dbReference type="NCBI Taxonomy" id="1652465"/>
    <lineage>
        <taxon>Bacteria</taxon>
        <taxon>Bacillati</taxon>
        <taxon>Bacillota</taxon>
        <taxon>Bacilli</taxon>
        <taxon>Bacillales</taxon>
        <taxon>Paenibacillaceae</taxon>
    </lineage>
</organism>
<comment type="caution">
    <text evidence="20">The sequence shown here is derived from an EMBL/GenBank/DDBJ whole genome shotgun (WGS) entry which is preliminary data.</text>
</comment>
<evidence type="ECO:0000256" key="15">
    <source>
        <dbReference type="SAM" id="Phobius"/>
    </source>
</evidence>
<dbReference type="InterPro" id="IPR011006">
    <property type="entry name" value="CheY-like_superfamily"/>
</dbReference>
<evidence type="ECO:0000259" key="19">
    <source>
        <dbReference type="PROSITE" id="PS50885"/>
    </source>
</evidence>
<evidence type="ECO:0000259" key="18">
    <source>
        <dbReference type="PROSITE" id="PS50113"/>
    </source>
</evidence>
<dbReference type="RefSeq" id="WP_379930143.1">
    <property type="nucleotide sequence ID" value="NZ_JBHUMM010000042.1"/>
</dbReference>
<comment type="subcellular location">
    <subcellularLocation>
        <location evidence="2">Cell membrane</location>
        <topology evidence="2">Multi-pass membrane protein</topology>
    </subcellularLocation>
</comment>
<comment type="catalytic activity">
    <reaction evidence="1">
        <text>ATP + protein L-histidine = ADP + protein N-phospho-L-histidine.</text>
        <dbReference type="EC" id="2.7.13.3"/>
    </reaction>
</comment>
<evidence type="ECO:0000259" key="17">
    <source>
        <dbReference type="PROSITE" id="PS50110"/>
    </source>
</evidence>
<dbReference type="InterPro" id="IPR003660">
    <property type="entry name" value="HAMP_dom"/>
</dbReference>
<feature type="domain" description="Histidine kinase" evidence="16">
    <location>
        <begin position="603"/>
        <end position="822"/>
    </location>
</feature>
<evidence type="ECO:0000256" key="13">
    <source>
        <dbReference type="ARBA" id="ARBA00023136"/>
    </source>
</evidence>